<feature type="compositionally biased region" description="Acidic residues" evidence="1">
    <location>
        <begin position="45"/>
        <end position="57"/>
    </location>
</feature>
<feature type="compositionally biased region" description="Basic residues" evidence="1">
    <location>
        <begin position="23"/>
        <end position="39"/>
    </location>
</feature>
<evidence type="ECO:0000313" key="2">
    <source>
        <dbReference type="EMBL" id="MCP2731433.1"/>
    </source>
</evidence>
<organism evidence="2 3">
    <name type="scientific">Limnofasciculus baicalensis BBK-W-15</name>
    <dbReference type="NCBI Taxonomy" id="2699891"/>
    <lineage>
        <taxon>Bacteria</taxon>
        <taxon>Bacillati</taxon>
        <taxon>Cyanobacteriota</taxon>
        <taxon>Cyanophyceae</taxon>
        <taxon>Coleofasciculales</taxon>
        <taxon>Coleofasciculaceae</taxon>
        <taxon>Limnofasciculus</taxon>
        <taxon>Limnofasciculus baicalensis</taxon>
    </lineage>
</organism>
<evidence type="ECO:0000313" key="3">
    <source>
        <dbReference type="Proteomes" id="UP001204953"/>
    </source>
</evidence>
<dbReference type="RefSeq" id="WP_254014171.1">
    <property type="nucleotide sequence ID" value="NZ_JAMZMM010000330.1"/>
</dbReference>
<dbReference type="Proteomes" id="UP001204953">
    <property type="component" value="Unassembled WGS sequence"/>
</dbReference>
<sequence>MAKRRNLKKEKAQRNEAYARKFRKRKNTGRFSKNRRFTRTRKDENQEEGEEVEATAM</sequence>
<comment type="caution">
    <text evidence="2">The sequence shown here is derived from an EMBL/GenBank/DDBJ whole genome shotgun (WGS) entry which is preliminary data.</text>
</comment>
<evidence type="ECO:0000256" key="1">
    <source>
        <dbReference type="SAM" id="MobiDB-lite"/>
    </source>
</evidence>
<dbReference type="AlphaFoldDB" id="A0AAE3GX51"/>
<dbReference type="EMBL" id="JAMZMM010000330">
    <property type="protein sequence ID" value="MCP2731433.1"/>
    <property type="molecule type" value="Genomic_DNA"/>
</dbReference>
<proteinExistence type="predicted"/>
<protein>
    <submittedName>
        <fullName evidence="2">Uncharacterized protein</fullName>
    </submittedName>
</protein>
<reference evidence="2" key="1">
    <citation type="submission" date="2022-06" db="EMBL/GenBank/DDBJ databases">
        <title>New cyanobacteria of genus Symplocastrum in benthos of Lake Baikal.</title>
        <authorList>
            <person name="Sorokovikova E."/>
            <person name="Tikhonova I."/>
            <person name="Krasnopeev A."/>
            <person name="Evseev P."/>
            <person name="Gladkikh A."/>
            <person name="Belykh O."/>
        </authorList>
    </citation>
    <scope>NUCLEOTIDE SEQUENCE</scope>
    <source>
        <strain evidence="2">BBK-W-15</strain>
    </source>
</reference>
<keyword evidence="3" id="KW-1185">Reference proteome</keyword>
<gene>
    <name evidence="2" type="ORF">NJ959_23690</name>
</gene>
<accession>A0AAE3GX51</accession>
<feature type="region of interest" description="Disordered" evidence="1">
    <location>
        <begin position="23"/>
        <end position="57"/>
    </location>
</feature>
<name>A0AAE3GX51_9CYAN</name>